<dbReference type="RefSeq" id="XP_073562893.1">
    <property type="nucleotide sequence ID" value="XM_073698670.1"/>
</dbReference>
<comment type="caution">
    <text evidence="2">The sequence shown here is derived from an EMBL/GenBank/DDBJ whole genome shotgun (WGS) entry which is preliminary data.</text>
</comment>
<protein>
    <submittedName>
        <fullName evidence="2">Uncharacterized protein</fullName>
    </submittedName>
</protein>
<feature type="region of interest" description="Disordered" evidence="1">
    <location>
        <begin position="31"/>
        <end position="76"/>
    </location>
</feature>
<keyword evidence="3" id="KW-1185">Reference proteome</keyword>
<evidence type="ECO:0000313" key="2">
    <source>
        <dbReference type="EMBL" id="TFB06692.1"/>
    </source>
</evidence>
<dbReference type="GeneID" id="300573120"/>
<evidence type="ECO:0000313" key="3">
    <source>
        <dbReference type="Proteomes" id="UP001642720"/>
    </source>
</evidence>
<name>A0ABY2HGM9_9HYPO</name>
<dbReference type="EMBL" id="PPTA01000001">
    <property type="protein sequence ID" value="TFB06692.1"/>
    <property type="molecule type" value="Genomic_DNA"/>
</dbReference>
<evidence type="ECO:0000256" key="1">
    <source>
        <dbReference type="SAM" id="MobiDB-lite"/>
    </source>
</evidence>
<organism evidence="2 3">
    <name type="scientific">Trichoderma ghanense</name>
    <dbReference type="NCBI Taxonomy" id="65468"/>
    <lineage>
        <taxon>Eukaryota</taxon>
        <taxon>Fungi</taxon>
        <taxon>Dikarya</taxon>
        <taxon>Ascomycota</taxon>
        <taxon>Pezizomycotina</taxon>
        <taxon>Sordariomycetes</taxon>
        <taxon>Hypocreomycetidae</taxon>
        <taxon>Hypocreales</taxon>
        <taxon>Hypocreaceae</taxon>
        <taxon>Trichoderma</taxon>
    </lineage>
</organism>
<dbReference type="Proteomes" id="UP001642720">
    <property type="component" value="Unassembled WGS sequence"/>
</dbReference>
<sequence>MQDNVRTVPIAGLFSFCLSRPLRRKWAADDDVSLGEEKGQTRAARPRGGGTADWKRPCEPANGEARQGPGRAKARRSCEKMPGRLCARVMSAWFPVAVGTGNSRG</sequence>
<gene>
    <name evidence="2" type="ORF">CCMA1212_001237</name>
</gene>
<reference evidence="2 3" key="1">
    <citation type="submission" date="2018-01" db="EMBL/GenBank/DDBJ databases">
        <title>Genome characterization of the sugarcane-associated fungus Trichoderma ghanense CCMA-1212 and their application in lignocelulose bioconversion.</title>
        <authorList>
            <person name="Steindorff A.S."/>
            <person name="Mendes T.D."/>
            <person name="Vilela E.S.D."/>
            <person name="Rodrigues D.S."/>
            <person name="Formighieri E.F."/>
            <person name="Melo I.S."/>
            <person name="Favaro L.C.L."/>
        </authorList>
    </citation>
    <scope>NUCLEOTIDE SEQUENCE [LARGE SCALE GENOMIC DNA]</scope>
    <source>
        <strain evidence="2 3">CCMA-1212</strain>
    </source>
</reference>
<accession>A0ABY2HGM9</accession>
<proteinExistence type="predicted"/>